<dbReference type="AlphaFoldDB" id="A0A4R9H6M6"/>
<dbReference type="Proteomes" id="UP000298097">
    <property type="component" value="Unassembled WGS sequence"/>
</dbReference>
<evidence type="ECO:0000313" key="1">
    <source>
        <dbReference type="EMBL" id="TGK41167.1"/>
    </source>
</evidence>
<evidence type="ECO:0000313" key="2">
    <source>
        <dbReference type="Proteomes" id="UP000298097"/>
    </source>
</evidence>
<dbReference type="OrthoDB" id="1247050at2"/>
<proteinExistence type="predicted"/>
<gene>
    <name evidence="1" type="ORF">EHO65_06970</name>
</gene>
<accession>A0A4R9H6M6</accession>
<dbReference type="RefSeq" id="WP_135773419.1">
    <property type="nucleotide sequence ID" value="NZ_RQEY01000012.1"/>
</dbReference>
<sequence length="255" mass="29316">MDSINKLDKRFDLLLGATIPIYTREKGAPIPAASSILIKYRDSLILVSCSHVFRENKLYFVPSFDSEYYIKKESLLHLSDSNIEPGSEKDTFDTSILPIPQGDEFAFNEYRFLTLNDIYLLDKLVKSEYLIFGYPINSNEVDRKNKEAEAEALIYHIKSHDRKNIYSLAGLNKTYNIALKYNNREIRNNSSMAFVPKPFGISGSGLWIPIIDKGNIRYKLFGINVGGDLSYSLAYSTYFFDVIERIKKMKMTNCF</sequence>
<name>A0A4R9H6M6_9LEPT</name>
<reference evidence="1" key="1">
    <citation type="journal article" date="2019" name="PLoS Negl. Trop. Dis.">
        <title>Revisiting the worldwide diversity of Leptospira species in the environment.</title>
        <authorList>
            <person name="Vincent A.T."/>
            <person name="Schiettekatte O."/>
            <person name="Bourhy P."/>
            <person name="Veyrier F.J."/>
            <person name="Picardeau M."/>
        </authorList>
    </citation>
    <scope>NUCLEOTIDE SEQUENCE [LARGE SCALE GENOMIC DNA]</scope>
    <source>
        <strain evidence="1">201800301</strain>
    </source>
</reference>
<organism evidence="1 2">
    <name type="scientific">Leptospira andrefontaineae</name>
    <dbReference type="NCBI Taxonomy" id="2484976"/>
    <lineage>
        <taxon>Bacteria</taxon>
        <taxon>Pseudomonadati</taxon>
        <taxon>Spirochaetota</taxon>
        <taxon>Spirochaetia</taxon>
        <taxon>Leptospirales</taxon>
        <taxon>Leptospiraceae</taxon>
        <taxon>Leptospira</taxon>
    </lineage>
</organism>
<comment type="caution">
    <text evidence="1">The sequence shown here is derived from an EMBL/GenBank/DDBJ whole genome shotgun (WGS) entry which is preliminary data.</text>
</comment>
<evidence type="ECO:0008006" key="3">
    <source>
        <dbReference type="Google" id="ProtNLM"/>
    </source>
</evidence>
<dbReference type="EMBL" id="RQEY01000012">
    <property type="protein sequence ID" value="TGK41167.1"/>
    <property type="molecule type" value="Genomic_DNA"/>
</dbReference>
<keyword evidence="2" id="KW-1185">Reference proteome</keyword>
<protein>
    <recommendedName>
        <fullName evidence="3">Serine protease</fullName>
    </recommendedName>
</protein>